<evidence type="ECO:0000256" key="7">
    <source>
        <dbReference type="ARBA" id="ARBA00023242"/>
    </source>
</evidence>
<keyword evidence="13" id="KW-1185">Reference proteome</keyword>
<name>A0A315VMG3_GAMAF</name>
<sequence length="463" mass="51467">MVPSGTRTVLREAAVSGRANGVNKTLKKMRKGRGTNVPPDQVHKSQMESTSLSAVDQASFLEGLERNDSESLLPNLYWICSLGNPLHSTALEEHLDVQEEGQLDKNRGQRGKIAPVKKQGAAAKRKGSGGGEEEERKKKSRRDTGGKGRGRQQKGAAERQPDETAERSKTTRSTATIIRRLSGKKPVGMRKAPGRTAAGRPAQRQQLEEEGETASQSADEETSESEEESDSDGAQRNRRKLPSSDEEDDEGSVWNPSPMTTKRLTKRLGRKSSSDKTKDAKAAGGVGQKKRAGRRGSQLEVVLDAVLDFCQQYRETVESAVVRESVGCFANNVQAQLEEQISSLKDLRSLKRENKKVGSLIRTKTQRLLTAKHELMRAERQLCLLEKEKAELQQRLDDLRRGRAFLRDVRELTARYLAHRRKHPAEKETFGASSLPALFLETKLIQRPVHPPSEVQAKKMAQK</sequence>
<dbReference type="Pfam" id="PF13097">
    <property type="entry name" value="CENP-U"/>
    <property type="match status" value="1"/>
</dbReference>
<evidence type="ECO:0000256" key="11">
    <source>
        <dbReference type="SAM" id="MobiDB-lite"/>
    </source>
</evidence>
<protein>
    <recommendedName>
        <fullName evidence="4">Centromere protein U</fullName>
    </recommendedName>
    <alternativeName>
        <fullName evidence="9">MLF1-interacting protein</fullName>
    </alternativeName>
</protein>
<reference evidence="12 13" key="1">
    <citation type="journal article" date="2018" name="G3 (Bethesda)">
        <title>A High-Quality Reference Genome for the Invasive Mosquitofish Gambusia affinis Using a Chicago Library.</title>
        <authorList>
            <person name="Hoffberg S.L."/>
            <person name="Troendle N.J."/>
            <person name="Glenn T.C."/>
            <person name="Mahmud O."/>
            <person name="Louha S."/>
            <person name="Chalopin D."/>
            <person name="Bennetzen J.L."/>
            <person name="Mauricio R."/>
        </authorList>
    </citation>
    <scope>NUCLEOTIDE SEQUENCE [LARGE SCALE GENOMIC DNA]</scope>
    <source>
        <strain evidence="12">NE01/NJP1002.9</strain>
        <tissue evidence="12">Muscle</tissue>
    </source>
</reference>
<accession>A0A315VMG3</accession>
<feature type="compositionally biased region" description="Acidic residues" evidence="11">
    <location>
        <begin position="208"/>
        <end position="231"/>
    </location>
</feature>
<dbReference type="GO" id="GO:0000775">
    <property type="term" value="C:chromosome, centromeric region"/>
    <property type="evidence" value="ECO:0007669"/>
    <property type="project" value="UniProtKB-SubCell"/>
</dbReference>
<dbReference type="InterPro" id="IPR025214">
    <property type="entry name" value="CENP-U"/>
</dbReference>
<comment type="subcellular location">
    <subcellularLocation>
        <location evidence="2">Chromosome</location>
        <location evidence="2">Centromere</location>
    </subcellularLocation>
    <subcellularLocation>
        <location evidence="1">Nucleus</location>
    </subcellularLocation>
</comment>
<dbReference type="AlphaFoldDB" id="A0A315VMG3"/>
<organism evidence="12 13">
    <name type="scientific">Gambusia affinis</name>
    <name type="common">Western mosquitofish</name>
    <name type="synonym">Heterandria affinis</name>
    <dbReference type="NCBI Taxonomy" id="33528"/>
    <lineage>
        <taxon>Eukaryota</taxon>
        <taxon>Metazoa</taxon>
        <taxon>Chordata</taxon>
        <taxon>Craniata</taxon>
        <taxon>Vertebrata</taxon>
        <taxon>Euteleostomi</taxon>
        <taxon>Actinopterygii</taxon>
        <taxon>Neopterygii</taxon>
        <taxon>Teleostei</taxon>
        <taxon>Neoteleostei</taxon>
        <taxon>Acanthomorphata</taxon>
        <taxon>Ovalentaria</taxon>
        <taxon>Atherinomorphae</taxon>
        <taxon>Cyprinodontiformes</taxon>
        <taxon>Poeciliidae</taxon>
        <taxon>Poeciliinae</taxon>
        <taxon>Gambusia</taxon>
    </lineage>
</organism>
<dbReference type="PANTHER" id="PTHR32222:SF1">
    <property type="entry name" value="CENTROMERE PROTEIN U"/>
    <property type="match status" value="1"/>
</dbReference>
<dbReference type="EMBL" id="NHOQ01001578">
    <property type="protein sequence ID" value="PWA23600.1"/>
    <property type="molecule type" value="Genomic_DNA"/>
</dbReference>
<evidence type="ECO:0000256" key="10">
    <source>
        <dbReference type="SAM" id="Coils"/>
    </source>
</evidence>
<evidence type="ECO:0000256" key="9">
    <source>
        <dbReference type="ARBA" id="ARBA00031456"/>
    </source>
</evidence>
<feature type="compositionally biased region" description="Basic and acidic residues" evidence="11">
    <location>
        <begin position="156"/>
        <end position="169"/>
    </location>
</feature>
<keyword evidence="7" id="KW-0539">Nucleus</keyword>
<keyword evidence="6 10" id="KW-0175">Coiled coil</keyword>
<evidence type="ECO:0000256" key="2">
    <source>
        <dbReference type="ARBA" id="ARBA00004584"/>
    </source>
</evidence>
<feature type="compositionally biased region" description="Basic and acidic residues" evidence="11">
    <location>
        <begin position="272"/>
        <end position="281"/>
    </location>
</feature>
<evidence type="ECO:0000256" key="1">
    <source>
        <dbReference type="ARBA" id="ARBA00004123"/>
    </source>
</evidence>
<evidence type="ECO:0000256" key="4">
    <source>
        <dbReference type="ARBA" id="ARBA00016402"/>
    </source>
</evidence>
<feature type="region of interest" description="Disordered" evidence="11">
    <location>
        <begin position="100"/>
        <end position="297"/>
    </location>
</feature>
<proteinExistence type="inferred from homology"/>
<evidence type="ECO:0000313" key="12">
    <source>
        <dbReference type="EMBL" id="PWA23600.1"/>
    </source>
</evidence>
<evidence type="ECO:0000256" key="5">
    <source>
        <dbReference type="ARBA" id="ARBA00022454"/>
    </source>
</evidence>
<evidence type="ECO:0000313" key="13">
    <source>
        <dbReference type="Proteomes" id="UP000250572"/>
    </source>
</evidence>
<dbReference type="PANTHER" id="PTHR32222">
    <property type="entry name" value="CENTROMERE PROTEIN U"/>
    <property type="match status" value="1"/>
</dbReference>
<feature type="compositionally biased region" description="Basic and acidic residues" evidence="11">
    <location>
        <begin position="134"/>
        <end position="146"/>
    </location>
</feature>
<feature type="region of interest" description="Disordered" evidence="11">
    <location>
        <begin position="30"/>
        <end position="51"/>
    </location>
</feature>
<keyword evidence="5" id="KW-0158">Chromosome</keyword>
<comment type="caution">
    <text evidence="12">The sequence shown here is derived from an EMBL/GenBank/DDBJ whole genome shotgun (WGS) entry which is preliminary data.</text>
</comment>
<dbReference type="GO" id="GO:0005634">
    <property type="term" value="C:nucleus"/>
    <property type="evidence" value="ECO:0007669"/>
    <property type="project" value="UniProtKB-SubCell"/>
</dbReference>
<evidence type="ECO:0000256" key="6">
    <source>
        <dbReference type="ARBA" id="ARBA00023054"/>
    </source>
</evidence>
<gene>
    <name evidence="12" type="ORF">CCH79_00005762</name>
</gene>
<dbReference type="Proteomes" id="UP000250572">
    <property type="component" value="Unassembled WGS sequence"/>
</dbReference>
<comment type="similarity">
    <text evidence="3">Belongs to the CENP-U/AME1 family.</text>
</comment>
<keyword evidence="8" id="KW-0137">Centromere</keyword>
<evidence type="ECO:0000256" key="3">
    <source>
        <dbReference type="ARBA" id="ARBA00010440"/>
    </source>
</evidence>
<evidence type="ECO:0000256" key="8">
    <source>
        <dbReference type="ARBA" id="ARBA00023328"/>
    </source>
</evidence>
<feature type="coiled-coil region" evidence="10">
    <location>
        <begin position="330"/>
        <end position="409"/>
    </location>
</feature>